<keyword evidence="2" id="KW-1185">Reference proteome</keyword>
<dbReference type="Proteomes" id="UP001189429">
    <property type="component" value="Unassembled WGS sequence"/>
</dbReference>
<dbReference type="InterPro" id="IPR051961">
    <property type="entry name" value="Fungal_Metabolite_Diox"/>
</dbReference>
<comment type="caution">
    <text evidence="1">The sequence shown here is derived from an EMBL/GenBank/DDBJ whole genome shotgun (WGS) entry which is preliminary data.</text>
</comment>
<dbReference type="Pfam" id="PF05721">
    <property type="entry name" value="PhyH"/>
    <property type="match status" value="1"/>
</dbReference>
<evidence type="ECO:0008006" key="3">
    <source>
        <dbReference type="Google" id="ProtNLM"/>
    </source>
</evidence>
<dbReference type="EMBL" id="CAUYUJ010019631">
    <property type="protein sequence ID" value="CAK0892576.1"/>
    <property type="molecule type" value="Genomic_DNA"/>
</dbReference>
<reference evidence="1" key="1">
    <citation type="submission" date="2023-10" db="EMBL/GenBank/DDBJ databases">
        <authorList>
            <person name="Chen Y."/>
            <person name="Shah S."/>
            <person name="Dougan E. K."/>
            <person name="Thang M."/>
            <person name="Chan C."/>
        </authorList>
    </citation>
    <scope>NUCLEOTIDE SEQUENCE [LARGE SCALE GENOMIC DNA]</scope>
</reference>
<proteinExistence type="predicted"/>
<accession>A0ABN9X020</accession>
<dbReference type="InterPro" id="IPR008775">
    <property type="entry name" value="Phytyl_CoA_dOase-like"/>
</dbReference>
<dbReference type="PANTHER" id="PTHR37563:SF2">
    <property type="entry name" value="PHYTANOYL-COA DIOXYGENASE FAMILY PROTEIN (AFU_ORTHOLOGUE AFUA_2G03330)"/>
    <property type="match status" value="1"/>
</dbReference>
<gene>
    <name evidence="1" type="ORF">PCOR1329_LOCUS72199</name>
</gene>
<dbReference type="PANTHER" id="PTHR37563">
    <property type="entry name" value="PHYTANOYL-COA DIOXYGENASE FAMILY PROTEIN (AFU_ORTHOLOGUE AFUA_2G03330)"/>
    <property type="match status" value="1"/>
</dbReference>
<sequence>EELRAAARSGWSGVELCAEALASGAVGAAEVSAAVARWRAAGVFAARPPAAALAPESRRTYGVDVGCAAPAYLGRPAGDPRLEGPELERALGSLRRHGLALVAGAVDAEALRALRRRLRIPTGTGPLGCPTEVRTADVAAAAVGAAPPLEPTSGRRHFLLRGTALAEAEILPLLAPLMPLAYRFLAECRPDALPGCLMTGSASEPAAAAAAPRLYLSECQLLVSDPGAAPQMWHRDNQRPGLTVILPLTTVDAEVGPTQLLPGTHAGAWAAASALLESGGAACAAPLEAGQALVYDARVLHRGLGSSSYGHCRVVVVMRLDYVDTPPPGATIAQTALGRVEGGLLQALGALYSALPVPGLADKNHERGVA</sequence>
<name>A0ABN9X020_9DINO</name>
<evidence type="ECO:0000313" key="1">
    <source>
        <dbReference type="EMBL" id="CAK0892576.1"/>
    </source>
</evidence>
<dbReference type="SUPFAM" id="SSF51197">
    <property type="entry name" value="Clavaminate synthase-like"/>
    <property type="match status" value="1"/>
</dbReference>
<evidence type="ECO:0000313" key="2">
    <source>
        <dbReference type="Proteomes" id="UP001189429"/>
    </source>
</evidence>
<organism evidence="1 2">
    <name type="scientific">Prorocentrum cordatum</name>
    <dbReference type="NCBI Taxonomy" id="2364126"/>
    <lineage>
        <taxon>Eukaryota</taxon>
        <taxon>Sar</taxon>
        <taxon>Alveolata</taxon>
        <taxon>Dinophyceae</taxon>
        <taxon>Prorocentrales</taxon>
        <taxon>Prorocentraceae</taxon>
        <taxon>Prorocentrum</taxon>
    </lineage>
</organism>
<feature type="non-terminal residue" evidence="1">
    <location>
        <position position="1"/>
    </location>
</feature>
<dbReference type="Gene3D" id="2.60.120.620">
    <property type="entry name" value="q2cbj1_9rhob like domain"/>
    <property type="match status" value="1"/>
</dbReference>
<protein>
    <recommendedName>
        <fullName evidence="3">Phytanoyl-CoA dioxygenase</fullName>
    </recommendedName>
</protein>